<dbReference type="InterPro" id="IPR002477">
    <property type="entry name" value="Peptidoglycan-bd-like"/>
</dbReference>
<dbReference type="PANTHER" id="PTHR11022">
    <property type="entry name" value="PEPTIDOGLYCAN RECOGNITION PROTEIN"/>
    <property type="match status" value="1"/>
</dbReference>
<dbReference type="InterPro" id="IPR006619">
    <property type="entry name" value="PGRP_domain_met/bac"/>
</dbReference>
<dbReference type="SMART" id="SM00701">
    <property type="entry name" value="PGRP"/>
    <property type="match status" value="1"/>
</dbReference>
<dbReference type="GO" id="GO:0008270">
    <property type="term" value="F:zinc ion binding"/>
    <property type="evidence" value="ECO:0007669"/>
    <property type="project" value="InterPro"/>
</dbReference>
<dbReference type="Pfam" id="PF01510">
    <property type="entry name" value="Amidase_2"/>
    <property type="match status" value="1"/>
</dbReference>
<dbReference type="SMART" id="SM00644">
    <property type="entry name" value="Ami_2"/>
    <property type="match status" value="1"/>
</dbReference>
<dbReference type="PROSITE" id="PS51318">
    <property type="entry name" value="TAT"/>
    <property type="match status" value="1"/>
</dbReference>
<dbReference type="PANTHER" id="PTHR11022:SF41">
    <property type="entry name" value="PEPTIDOGLYCAN-RECOGNITION PROTEIN LC-RELATED"/>
    <property type="match status" value="1"/>
</dbReference>
<dbReference type="InterPro" id="IPR002502">
    <property type="entry name" value="Amidase_domain"/>
</dbReference>
<protein>
    <submittedName>
        <fullName evidence="4">Peptidoglycan hydrolase-like protein with peptidoglycan-binding domain</fullName>
    </submittedName>
</protein>
<evidence type="ECO:0000313" key="5">
    <source>
        <dbReference type="Proteomes" id="UP000321617"/>
    </source>
</evidence>
<evidence type="ECO:0000259" key="3">
    <source>
        <dbReference type="SMART" id="SM00701"/>
    </source>
</evidence>
<sequence length="360" mass="38248">MPENTPEHAVTRRTVLYGGLTVAAGAAIGGALPSVAAAAPATPRIHSTSEWGARPPSSPVQLNGYRPTFIVVHHTATSNSVSDTVSRAYTLARAIQNHHMDVKGWIDSGQQFTISRGGHILEGRSRSLETLRGGTRFVYGSHAGGSANPYSIGIENEGTYTSVAPPAALYDSLVAFCAHACHQYGIAASQIFGHRDYMSTACPGDRLYAMLPQLRADVADLLGTDPGPVWPTVRRGAANENVRTVQYLLRQHGATITVDGQFGPATETAVKTFQGDNGLVADGVVGPKTWPELILSRRRGDSGEAVRAIQRRLDAVHGIPMTVDGQFGPATETGVRQFQTAQRISVDGVVGPQSWLHLVG</sequence>
<evidence type="ECO:0000259" key="2">
    <source>
        <dbReference type="SMART" id="SM00644"/>
    </source>
</evidence>
<keyword evidence="5" id="KW-1185">Reference proteome</keyword>
<gene>
    <name evidence="4" type="ORF">LX16_1926</name>
</gene>
<evidence type="ECO:0000256" key="1">
    <source>
        <dbReference type="ARBA" id="ARBA00007553"/>
    </source>
</evidence>
<dbReference type="EMBL" id="VLLL01000005">
    <property type="protein sequence ID" value="TWJ16199.1"/>
    <property type="molecule type" value="Genomic_DNA"/>
</dbReference>
<dbReference type="SUPFAM" id="SSF55846">
    <property type="entry name" value="N-acetylmuramoyl-L-alanine amidase-like"/>
    <property type="match status" value="1"/>
</dbReference>
<proteinExistence type="inferred from homology"/>
<name>A0A562VE82_9ACTN</name>
<organism evidence="4 5">
    <name type="scientific">Stackebrandtia albiflava</name>
    <dbReference type="NCBI Taxonomy" id="406432"/>
    <lineage>
        <taxon>Bacteria</taxon>
        <taxon>Bacillati</taxon>
        <taxon>Actinomycetota</taxon>
        <taxon>Actinomycetes</taxon>
        <taxon>Glycomycetales</taxon>
        <taxon>Glycomycetaceae</taxon>
        <taxon>Stackebrandtia</taxon>
    </lineage>
</organism>
<evidence type="ECO:0000313" key="4">
    <source>
        <dbReference type="EMBL" id="TWJ16199.1"/>
    </source>
</evidence>
<dbReference type="InterPro" id="IPR036505">
    <property type="entry name" value="Amidase/PGRP_sf"/>
</dbReference>
<reference evidence="4 5" key="1">
    <citation type="journal article" date="2013" name="Stand. Genomic Sci.">
        <title>Genomic Encyclopedia of Type Strains, Phase I: The one thousand microbial genomes (KMG-I) project.</title>
        <authorList>
            <person name="Kyrpides N.C."/>
            <person name="Woyke T."/>
            <person name="Eisen J.A."/>
            <person name="Garrity G."/>
            <person name="Lilburn T.G."/>
            <person name="Beck B.J."/>
            <person name="Whitman W.B."/>
            <person name="Hugenholtz P."/>
            <person name="Klenk H.P."/>
        </authorList>
    </citation>
    <scope>NUCLEOTIDE SEQUENCE [LARGE SCALE GENOMIC DNA]</scope>
    <source>
        <strain evidence="4 5">DSM 45044</strain>
    </source>
</reference>
<dbReference type="InterPro" id="IPR036366">
    <property type="entry name" value="PGBDSf"/>
</dbReference>
<dbReference type="InterPro" id="IPR006311">
    <property type="entry name" value="TAT_signal"/>
</dbReference>
<comment type="caution">
    <text evidence="4">The sequence shown here is derived from an EMBL/GenBank/DDBJ whole genome shotgun (WGS) entry which is preliminary data.</text>
</comment>
<keyword evidence="4" id="KW-0378">Hydrolase</keyword>
<dbReference type="SUPFAM" id="SSF47090">
    <property type="entry name" value="PGBD-like"/>
    <property type="match status" value="2"/>
</dbReference>
<dbReference type="CDD" id="cd06583">
    <property type="entry name" value="PGRP"/>
    <property type="match status" value="1"/>
</dbReference>
<comment type="similarity">
    <text evidence="1">Belongs to the N-acetylmuramoyl-L-alanine amidase 2 family.</text>
</comment>
<dbReference type="OrthoDB" id="514320at2"/>
<dbReference type="InterPro" id="IPR036365">
    <property type="entry name" value="PGBD-like_sf"/>
</dbReference>
<feature type="domain" description="N-acetylmuramoyl-L-alanine amidase" evidence="2">
    <location>
        <begin position="55"/>
        <end position="204"/>
    </location>
</feature>
<dbReference type="InterPro" id="IPR015510">
    <property type="entry name" value="PGRP"/>
</dbReference>
<dbReference type="RefSeq" id="WP_147136199.1">
    <property type="nucleotide sequence ID" value="NZ_BAABIJ010000001.1"/>
</dbReference>
<dbReference type="AlphaFoldDB" id="A0A562VE82"/>
<dbReference type="Pfam" id="PF01471">
    <property type="entry name" value="PG_binding_1"/>
    <property type="match status" value="2"/>
</dbReference>
<dbReference type="Gene3D" id="1.10.101.10">
    <property type="entry name" value="PGBD-like superfamily/PGBD"/>
    <property type="match status" value="2"/>
</dbReference>
<dbReference type="GO" id="GO:0009253">
    <property type="term" value="P:peptidoglycan catabolic process"/>
    <property type="evidence" value="ECO:0007669"/>
    <property type="project" value="InterPro"/>
</dbReference>
<dbReference type="GO" id="GO:0008745">
    <property type="term" value="F:N-acetylmuramoyl-L-alanine amidase activity"/>
    <property type="evidence" value="ECO:0007669"/>
    <property type="project" value="InterPro"/>
</dbReference>
<feature type="domain" description="Peptidoglycan recognition protein family" evidence="3">
    <location>
        <begin position="43"/>
        <end position="198"/>
    </location>
</feature>
<accession>A0A562VE82</accession>
<dbReference type="Gene3D" id="3.40.80.10">
    <property type="entry name" value="Peptidoglycan recognition protein-like"/>
    <property type="match status" value="1"/>
</dbReference>
<dbReference type="Proteomes" id="UP000321617">
    <property type="component" value="Unassembled WGS sequence"/>
</dbReference>